<feature type="transmembrane region" description="Helical" evidence="9">
    <location>
        <begin position="53"/>
        <end position="78"/>
    </location>
</feature>
<keyword evidence="2" id="KW-0813">Transport</keyword>
<dbReference type="EMBL" id="HE573023">
    <property type="protein sequence ID" value="CCC49051.1"/>
    <property type="molecule type" value="Genomic_DNA"/>
</dbReference>
<feature type="transmembrane region" description="Helical" evidence="9">
    <location>
        <begin position="201"/>
        <end position="222"/>
    </location>
</feature>
<evidence type="ECO:0000256" key="7">
    <source>
        <dbReference type="ARBA" id="ARBA00038475"/>
    </source>
</evidence>
<keyword evidence="5 8" id="KW-1133">Transmembrane helix</keyword>
<dbReference type="InterPro" id="IPR006603">
    <property type="entry name" value="PQ-loop_rpt"/>
</dbReference>
<dbReference type="Gene3D" id="1.20.1280.290">
    <property type="match status" value="2"/>
</dbReference>
<keyword evidence="6 8" id="KW-0472">Membrane</keyword>
<dbReference type="Pfam" id="PF04193">
    <property type="entry name" value="PQ-loop"/>
    <property type="match status" value="2"/>
</dbReference>
<dbReference type="SMART" id="SM00679">
    <property type="entry name" value="CTNS"/>
    <property type="match status" value="2"/>
</dbReference>
<dbReference type="PANTHER" id="PTHR12226">
    <property type="entry name" value="MANNOSE-P-DOLICHOL UTILIZATION DEFECT 1 LEC35 -RELATED"/>
    <property type="match status" value="1"/>
</dbReference>
<dbReference type="OMA" id="WAERLFT"/>
<keyword evidence="4" id="KW-0677">Repeat</keyword>
<dbReference type="InterPro" id="IPR016817">
    <property type="entry name" value="MannP-dilichol_defect-1"/>
</dbReference>
<accession>G0TYK4</accession>
<feature type="transmembrane region" description="Helical" evidence="9">
    <location>
        <begin position="21"/>
        <end position="41"/>
    </location>
</feature>
<comment type="subcellular location">
    <subcellularLocation>
        <location evidence="1 8">Membrane</location>
        <topology evidence="1 8">Multi-pass membrane protein</topology>
    </subcellularLocation>
</comment>
<protein>
    <recommendedName>
        <fullName evidence="8">Mannose-P-dolichol utilization defect 1 protein homolog</fullName>
    </recommendedName>
</protein>
<evidence type="ECO:0000256" key="1">
    <source>
        <dbReference type="ARBA" id="ARBA00004141"/>
    </source>
</evidence>
<evidence type="ECO:0000256" key="4">
    <source>
        <dbReference type="ARBA" id="ARBA00022737"/>
    </source>
</evidence>
<dbReference type="AlphaFoldDB" id="G0TYK4"/>
<evidence type="ECO:0000256" key="6">
    <source>
        <dbReference type="ARBA" id="ARBA00023136"/>
    </source>
</evidence>
<dbReference type="PIRSF" id="PIRSF023381">
    <property type="entry name" value="MannP-dilichol_defect-1p"/>
    <property type="match status" value="1"/>
</dbReference>
<feature type="transmembrane region" description="Helical" evidence="9">
    <location>
        <begin position="171"/>
        <end position="189"/>
    </location>
</feature>
<comment type="similarity">
    <text evidence="7 8">Belongs to the MPDU1 (TC 2.A.43.3) family.</text>
</comment>
<sequence length="243" mass="27068">MEVHHSAHIVASDDAYDFDTLARRLVATLLPYAIVYGSLLLKVPQIIKVVKNWSADGISLTSLFVELTSYVITSSWGFAQAMDFKDYGESVLIMMEVILLLVLVGYLQNHLKLVLALVAVGFVGSLFLSIGLVPYYVHRELLRIQIFFALSSRVPQIIMNYRNRSTGQLSGLTFFLAMAGGISRLLTTFHNVPVEKGRDIILSQFGLVVVLNYILVMQCIVYRSKGRKLTDSACPEGFSKKIA</sequence>
<dbReference type="PANTHER" id="PTHR12226:SF2">
    <property type="entry name" value="MANNOSE-P-DOLICHOL UTILIZATION DEFECT 1 PROTEIN"/>
    <property type="match status" value="1"/>
</dbReference>
<evidence type="ECO:0000256" key="9">
    <source>
        <dbReference type="SAM" id="Phobius"/>
    </source>
</evidence>
<evidence type="ECO:0000256" key="2">
    <source>
        <dbReference type="ARBA" id="ARBA00022448"/>
    </source>
</evidence>
<feature type="transmembrane region" description="Helical" evidence="9">
    <location>
        <begin position="90"/>
        <end position="107"/>
    </location>
</feature>
<dbReference type="GO" id="GO:0016020">
    <property type="term" value="C:membrane"/>
    <property type="evidence" value="ECO:0007669"/>
    <property type="project" value="UniProtKB-SubCell"/>
</dbReference>
<proteinExistence type="inferred from homology"/>
<feature type="transmembrane region" description="Helical" evidence="9">
    <location>
        <begin position="114"/>
        <end position="136"/>
    </location>
</feature>
<evidence type="ECO:0000256" key="8">
    <source>
        <dbReference type="PIRNR" id="PIRNR023381"/>
    </source>
</evidence>
<evidence type="ECO:0000256" key="5">
    <source>
        <dbReference type="ARBA" id="ARBA00022989"/>
    </source>
</evidence>
<dbReference type="VEuPathDB" id="TriTrypDB:TvY486_0703850"/>
<reference evidence="10" key="1">
    <citation type="journal article" date="2012" name="Proc. Natl. Acad. Sci. U.S.A.">
        <title>Antigenic diversity is generated by distinct evolutionary mechanisms in African trypanosome species.</title>
        <authorList>
            <person name="Jackson A.P."/>
            <person name="Berry A."/>
            <person name="Aslett M."/>
            <person name="Allison H.C."/>
            <person name="Burton P."/>
            <person name="Vavrova-Anderson J."/>
            <person name="Brown R."/>
            <person name="Browne H."/>
            <person name="Corton N."/>
            <person name="Hauser H."/>
            <person name="Gamble J."/>
            <person name="Gilderthorp R."/>
            <person name="Marcello L."/>
            <person name="McQuillan J."/>
            <person name="Otto T.D."/>
            <person name="Quail M.A."/>
            <person name="Sanders M.J."/>
            <person name="van Tonder A."/>
            <person name="Ginger M.L."/>
            <person name="Field M.C."/>
            <person name="Barry J.D."/>
            <person name="Hertz-Fowler C."/>
            <person name="Berriman M."/>
        </authorList>
    </citation>
    <scope>NUCLEOTIDE SEQUENCE</scope>
    <source>
        <strain evidence="10">Y486</strain>
    </source>
</reference>
<gene>
    <name evidence="10" type="ORF">TVY486_0703850</name>
</gene>
<evidence type="ECO:0000313" key="10">
    <source>
        <dbReference type="EMBL" id="CCC49051.1"/>
    </source>
</evidence>
<evidence type="ECO:0000256" key="3">
    <source>
        <dbReference type="ARBA" id="ARBA00022692"/>
    </source>
</evidence>
<organism evidence="10">
    <name type="scientific">Trypanosoma vivax (strain Y486)</name>
    <dbReference type="NCBI Taxonomy" id="1055687"/>
    <lineage>
        <taxon>Eukaryota</taxon>
        <taxon>Discoba</taxon>
        <taxon>Euglenozoa</taxon>
        <taxon>Kinetoplastea</taxon>
        <taxon>Metakinetoplastina</taxon>
        <taxon>Trypanosomatida</taxon>
        <taxon>Trypanosomatidae</taxon>
        <taxon>Trypanosoma</taxon>
        <taxon>Duttonella</taxon>
    </lineage>
</organism>
<name>G0TYK4_TRYVY</name>
<keyword evidence="3 8" id="KW-0812">Transmembrane</keyword>